<dbReference type="HAMAP" id="MF_00034">
    <property type="entry name" value="RuvC"/>
    <property type="match status" value="1"/>
</dbReference>
<comment type="subcellular location">
    <subcellularLocation>
        <location evidence="12">Cytoplasm</location>
    </subcellularLocation>
</comment>
<dbReference type="NCBIfam" id="TIGR00228">
    <property type="entry name" value="ruvC"/>
    <property type="match status" value="1"/>
</dbReference>
<dbReference type="PROSITE" id="PS01321">
    <property type="entry name" value="RUVC"/>
    <property type="match status" value="1"/>
</dbReference>
<evidence type="ECO:0000313" key="15">
    <source>
        <dbReference type="Proteomes" id="UP000606115"/>
    </source>
</evidence>
<dbReference type="PANTHER" id="PTHR30194:SF3">
    <property type="entry name" value="CROSSOVER JUNCTION ENDODEOXYRIBONUCLEASE RUVC"/>
    <property type="match status" value="1"/>
</dbReference>
<keyword evidence="15" id="KW-1185">Reference proteome</keyword>
<evidence type="ECO:0000256" key="6">
    <source>
        <dbReference type="ARBA" id="ARBA00022763"/>
    </source>
</evidence>
<sequence length="200" mass="20414">MALRVVGVDPGLTRCGLSVVDVAANRKVELIDVTVAGTPPGTPLDARLLTIADAIDAWLDKHQPDVLALERVFASANVSTVIGTAQVTGVIILAAARRNIPVALHTPTEVKAAVTGSGQATKAAIGKMVAKICRLDEPPKPADAADAVALAIAHGWRGAAVGSNASASESAARTGSQQLTAAQQAWIAAEASSKHRAARR</sequence>
<dbReference type="CDD" id="cd16962">
    <property type="entry name" value="RuvC"/>
    <property type="match status" value="1"/>
</dbReference>
<evidence type="ECO:0000256" key="9">
    <source>
        <dbReference type="ARBA" id="ARBA00023125"/>
    </source>
</evidence>
<dbReference type="RefSeq" id="WP_188686069.1">
    <property type="nucleotide sequence ID" value="NZ_BMKX01000006.1"/>
</dbReference>
<dbReference type="Pfam" id="PF02075">
    <property type="entry name" value="RuvC"/>
    <property type="match status" value="1"/>
</dbReference>
<keyword evidence="9 12" id="KW-0238">DNA-binding</keyword>
<evidence type="ECO:0000256" key="4">
    <source>
        <dbReference type="ARBA" id="ARBA00022723"/>
    </source>
</evidence>
<evidence type="ECO:0000256" key="2">
    <source>
        <dbReference type="ARBA" id="ARBA00022490"/>
    </source>
</evidence>
<feature type="binding site" evidence="12">
    <location>
        <position position="143"/>
    </location>
    <ligand>
        <name>Mg(2+)</name>
        <dbReference type="ChEBI" id="CHEBI:18420"/>
        <label>1</label>
    </ligand>
</feature>
<proteinExistence type="inferred from homology"/>
<protein>
    <recommendedName>
        <fullName evidence="12 13">Crossover junction endodeoxyribonuclease RuvC</fullName>
        <ecNumber evidence="12 13">3.1.21.10</ecNumber>
    </recommendedName>
    <alternativeName>
        <fullName evidence="12">Holliday junction nuclease RuvC</fullName>
    </alternativeName>
    <alternativeName>
        <fullName evidence="12">Holliday junction resolvase RuvC</fullName>
    </alternativeName>
</protein>
<evidence type="ECO:0000256" key="7">
    <source>
        <dbReference type="ARBA" id="ARBA00022801"/>
    </source>
</evidence>
<evidence type="ECO:0000256" key="12">
    <source>
        <dbReference type="HAMAP-Rule" id="MF_00034"/>
    </source>
</evidence>
<dbReference type="GeneID" id="303304906"/>
<evidence type="ECO:0000256" key="11">
    <source>
        <dbReference type="ARBA" id="ARBA00023204"/>
    </source>
</evidence>
<comment type="catalytic activity">
    <reaction evidence="12">
        <text>Endonucleolytic cleavage at a junction such as a reciprocal single-stranded crossover between two homologous DNA duplexes (Holliday junction).</text>
        <dbReference type="EC" id="3.1.21.10"/>
    </reaction>
</comment>
<evidence type="ECO:0000256" key="3">
    <source>
        <dbReference type="ARBA" id="ARBA00022722"/>
    </source>
</evidence>
<comment type="subunit">
    <text evidence="12">Homodimer which binds Holliday junction (HJ) DNA. The HJ becomes 2-fold symmetrical on binding to RuvC with unstacked arms; it has a different conformation from HJ DNA in complex with RuvA. In the full resolvosome a probable DNA-RuvA(4)-RuvB(12)-RuvC(2) complex forms which resolves the HJ.</text>
</comment>
<keyword evidence="11 12" id="KW-0234">DNA repair</keyword>
<keyword evidence="8 12" id="KW-0460">Magnesium</keyword>
<evidence type="ECO:0000256" key="8">
    <source>
        <dbReference type="ARBA" id="ARBA00022842"/>
    </source>
</evidence>
<gene>
    <name evidence="12 14" type="primary">ruvC</name>
    <name evidence="14" type="ORF">GCM10007173_25540</name>
</gene>
<comment type="similarity">
    <text evidence="1 12">Belongs to the RuvC family.</text>
</comment>
<evidence type="ECO:0000256" key="13">
    <source>
        <dbReference type="NCBIfam" id="TIGR00228"/>
    </source>
</evidence>
<dbReference type="SUPFAM" id="SSF53098">
    <property type="entry name" value="Ribonuclease H-like"/>
    <property type="match status" value="1"/>
</dbReference>
<evidence type="ECO:0000256" key="1">
    <source>
        <dbReference type="ARBA" id="ARBA00009518"/>
    </source>
</evidence>
<keyword evidence="10 12" id="KW-0233">DNA recombination</keyword>
<feature type="binding site" evidence="12">
    <location>
        <position position="9"/>
    </location>
    <ligand>
        <name>Mg(2+)</name>
        <dbReference type="ChEBI" id="CHEBI:18420"/>
        <label>1</label>
    </ligand>
</feature>
<dbReference type="InterPro" id="IPR020563">
    <property type="entry name" value="X-over_junc_endoDNase_Mg_BS"/>
</dbReference>
<keyword evidence="7 12" id="KW-0378">Hydrolase</keyword>
<evidence type="ECO:0000256" key="10">
    <source>
        <dbReference type="ARBA" id="ARBA00023172"/>
    </source>
</evidence>
<evidence type="ECO:0000313" key="14">
    <source>
        <dbReference type="EMBL" id="GGJ65525.1"/>
    </source>
</evidence>
<keyword evidence="3 12" id="KW-0540">Nuclease</keyword>
<accession>A0ABQ2DNJ3</accession>
<feature type="active site" evidence="12">
    <location>
        <position position="9"/>
    </location>
</feature>
<name>A0ABQ2DNJ3_9MICC</name>
<dbReference type="InterPro" id="IPR012337">
    <property type="entry name" value="RNaseH-like_sf"/>
</dbReference>
<keyword evidence="2 12" id="KW-0963">Cytoplasm</keyword>
<feature type="active site" evidence="12">
    <location>
        <position position="143"/>
    </location>
</feature>
<comment type="cofactor">
    <cofactor evidence="12">
        <name>Mg(2+)</name>
        <dbReference type="ChEBI" id="CHEBI:18420"/>
    </cofactor>
    <text evidence="12">Binds 2 Mg(2+) ion per subunit.</text>
</comment>
<dbReference type="EC" id="3.1.21.10" evidence="12 13"/>
<dbReference type="EMBL" id="BMKX01000006">
    <property type="protein sequence ID" value="GGJ65525.1"/>
    <property type="molecule type" value="Genomic_DNA"/>
</dbReference>
<feature type="active site" evidence="12">
    <location>
        <position position="70"/>
    </location>
</feature>
<feature type="binding site" evidence="12">
    <location>
        <position position="70"/>
    </location>
    <ligand>
        <name>Mg(2+)</name>
        <dbReference type="ChEBI" id="CHEBI:18420"/>
        <label>2</label>
    </ligand>
</feature>
<dbReference type="PRINTS" id="PR00696">
    <property type="entry name" value="RSOLVASERUVC"/>
</dbReference>
<keyword evidence="4 12" id="KW-0479">Metal-binding</keyword>
<keyword evidence="5 12" id="KW-0255">Endonuclease</keyword>
<dbReference type="InterPro" id="IPR036397">
    <property type="entry name" value="RNaseH_sf"/>
</dbReference>
<comment type="function">
    <text evidence="12">The RuvA-RuvB-RuvC complex processes Holliday junction (HJ) DNA during genetic recombination and DNA repair. Endonuclease that resolves HJ intermediates. Cleaves cruciform DNA by making single-stranded nicks across the HJ at symmetrical positions within the homologous arms, yielding a 5'-phosphate and a 3'-hydroxyl group; requires a central core of homology in the junction. The consensus cleavage sequence is 5'-(A/T)TT(C/G)-3'. Cleavage occurs on the 3'-side of the TT dinucleotide at the point of strand exchange. HJ branch migration catalyzed by RuvA-RuvB allows RuvC to scan DNA until it finds its consensus sequence, where it cleaves and resolves the cruciform DNA.</text>
</comment>
<dbReference type="Proteomes" id="UP000606115">
    <property type="component" value="Unassembled WGS sequence"/>
</dbReference>
<dbReference type="Gene3D" id="3.30.420.10">
    <property type="entry name" value="Ribonuclease H-like superfamily/Ribonuclease H"/>
    <property type="match status" value="1"/>
</dbReference>
<dbReference type="PANTHER" id="PTHR30194">
    <property type="entry name" value="CROSSOVER JUNCTION ENDODEOXYRIBONUCLEASE RUVC"/>
    <property type="match status" value="1"/>
</dbReference>
<keyword evidence="6 12" id="KW-0227">DNA damage</keyword>
<evidence type="ECO:0000256" key="5">
    <source>
        <dbReference type="ARBA" id="ARBA00022759"/>
    </source>
</evidence>
<organism evidence="14 15">
    <name type="scientific">Glutamicibacter ardleyensis</name>
    <dbReference type="NCBI Taxonomy" id="225894"/>
    <lineage>
        <taxon>Bacteria</taxon>
        <taxon>Bacillati</taxon>
        <taxon>Actinomycetota</taxon>
        <taxon>Actinomycetes</taxon>
        <taxon>Micrococcales</taxon>
        <taxon>Micrococcaceae</taxon>
        <taxon>Glutamicibacter</taxon>
    </lineage>
</organism>
<dbReference type="InterPro" id="IPR002176">
    <property type="entry name" value="X-over_junc_endoDNase_RuvC"/>
</dbReference>
<reference evidence="15" key="1">
    <citation type="journal article" date="2019" name="Int. J. Syst. Evol. Microbiol.">
        <title>The Global Catalogue of Microorganisms (GCM) 10K type strain sequencing project: providing services to taxonomists for standard genome sequencing and annotation.</title>
        <authorList>
            <consortium name="The Broad Institute Genomics Platform"/>
            <consortium name="The Broad Institute Genome Sequencing Center for Infectious Disease"/>
            <person name="Wu L."/>
            <person name="Ma J."/>
        </authorList>
    </citation>
    <scope>NUCLEOTIDE SEQUENCE [LARGE SCALE GENOMIC DNA]</scope>
    <source>
        <strain evidence="15">CGMCC 1.3685</strain>
    </source>
</reference>
<comment type="caution">
    <text evidence="14">The sequence shown here is derived from an EMBL/GenBank/DDBJ whole genome shotgun (WGS) entry which is preliminary data.</text>
</comment>